<feature type="region of interest" description="Disordered" evidence="1">
    <location>
        <begin position="46"/>
        <end position="93"/>
    </location>
</feature>
<protein>
    <submittedName>
        <fullName evidence="2">Uncharacterized protein</fullName>
    </submittedName>
</protein>
<comment type="caution">
    <text evidence="2">The sequence shown here is derived from an EMBL/GenBank/DDBJ whole genome shotgun (WGS) entry which is preliminary data.</text>
</comment>
<evidence type="ECO:0000256" key="1">
    <source>
        <dbReference type="SAM" id="MobiDB-lite"/>
    </source>
</evidence>
<proteinExistence type="predicted"/>
<accession>A0AAW0V6F3</accession>
<feature type="compositionally biased region" description="Basic and acidic residues" evidence="1">
    <location>
        <begin position="47"/>
        <end position="56"/>
    </location>
</feature>
<gene>
    <name evidence="2" type="ORF">O3P69_002012</name>
</gene>
<sequence>MIRVKGTPGARHVCGVKLCGRCGVRGINWLDYLSLEKHRKIPSLEGEQVRGGRGQDTRNTFVFQTQSQTHGRREKQDRVKDESDDGQLDGPGLEGVVWVGWWARVGGTQWLAAPSCSNIVWRRPPPPDVPPSTLHEFSNPRTVVRHRGKPLTAKH</sequence>
<dbReference type="AlphaFoldDB" id="A0AAW0V6F3"/>
<dbReference type="Proteomes" id="UP001487740">
    <property type="component" value="Unassembled WGS sequence"/>
</dbReference>
<dbReference type="EMBL" id="JARAKH010000001">
    <property type="protein sequence ID" value="KAK8407088.1"/>
    <property type="molecule type" value="Genomic_DNA"/>
</dbReference>
<organism evidence="2 3">
    <name type="scientific">Scylla paramamosain</name>
    <name type="common">Mud crab</name>
    <dbReference type="NCBI Taxonomy" id="85552"/>
    <lineage>
        <taxon>Eukaryota</taxon>
        <taxon>Metazoa</taxon>
        <taxon>Ecdysozoa</taxon>
        <taxon>Arthropoda</taxon>
        <taxon>Crustacea</taxon>
        <taxon>Multicrustacea</taxon>
        <taxon>Malacostraca</taxon>
        <taxon>Eumalacostraca</taxon>
        <taxon>Eucarida</taxon>
        <taxon>Decapoda</taxon>
        <taxon>Pleocyemata</taxon>
        <taxon>Brachyura</taxon>
        <taxon>Eubrachyura</taxon>
        <taxon>Portunoidea</taxon>
        <taxon>Portunidae</taxon>
        <taxon>Portuninae</taxon>
        <taxon>Scylla</taxon>
    </lineage>
</organism>
<evidence type="ECO:0000313" key="3">
    <source>
        <dbReference type="Proteomes" id="UP001487740"/>
    </source>
</evidence>
<keyword evidence="3" id="KW-1185">Reference proteome</keyword>
<name>A0AAW0V6F3_SCYPA</name>
<reference evidence="2 3" key="1">
    <citation type="submission" date="2023-03" db="EMBL/GenBank/DDBJ databases">
        <title>High-quality genome of Scylla paramamosain provides insights in environmental adaptation.</title>
        <authorList>
            <person name="Zhang L."/>
        </authorList>
    </citation>
    <scope>NUCLEOTIDE SEQUENCE [LARGE SCALE GENOMIC DNA]</scope>
    <source>
        <strain evidence="2">LZ_2023a</strain>
        <tissue evidence="2">Muscle</tissue>
    </source>
</reference>
<feature type="compositionally biased region" description="Polar residues" evidence="1">
    <location>
        <begin position="57"/>
        <end position="69"/>
    </location>
</feature>
<evidence type="ECO:0000313" key="2">
    <source>
        <dbReference type="EMBL" id="KAK8407088.1"/>
    </source>
</evidence>